<evidence type="ECO:0000313" key="4">
    <source>
        <dbReference type="Proteomes" id="UP001214603"/>
    </source>
</evidence>
<keyword evidence="4" id="KW-1185">Reference proteome</keyword>
<dbReference type="PANTHER" id="PTHR15154">
    <property type="entry name" value="HAMARTIN"/>
    <property type="match status" value="1"/>
</dbReference>
<feature type="coiled-coil region" evidence="1">
    <location>
        <begin position="595"/>
        <end position="629"/>
    </location>
</feature>
<protein>
    <recommendedName>
        <fullName evidence="5">Hamartin</fullName>
    </recommendedName>
</protein>
<dbReference type="Proteomes" id="UP001214603">
    <property type="component" value="Chromosome 9"/>
</dbReference>
<organism evidence="3 4">
    <name type="scientific">Malassezia obtusa</name>
    <dbReference type="NCBI Taxonomy" id="76774"/>
    <lineage>
        <taxon>Eukaryota</taxon>
        <taxon>Fungi</taxon>
        <taxon>Dikarya</taxon>
        <taxon>Basidiomycota</taxon>
        <taxon>Ustilaginomycotina</taxon>
        <taxon>Malasseziomycetes</taxon>
        <taxon>Malasseziales</taxon>
        <taxon>Malasseziaceae</taxon>
        <taxon>Malassezia</taxon>
    </lineage>
</organism>
<dbReference type="InterPro" id="IPR007483">
    <property type="entry name" value="Hamartin"/>
</dbReference>
<dbReference type="EMBL" id="CP119942">
    <property type="protein sequence ID" value="WFD04609.1"/>
    <property type="molecule type" value="Genomic_DNA"/>
</dbReference>
<dbReference type="GO" id="GO:0033596">
    <property type="term" value="C:TSC1-TSC2 complex"/>
    <property type="evidence" value="ECO:0007669"/>
    <property type="project" value="TreeGrafter"/>
</dbReference>
<dbReference type="GO" id="GO:0051726">
    <property type="term" value="P:regulation of cell cycle"/>
    <property type="evidence" value="ECO:0007669"/>
    <property type="project" value="TreeGrafter"/>
</dbReference>
<feature type="coiled-coil region" evidence="1">
    <location>
        <begin position="497"/>
        <end position="556"/>
    </location>
</feature>
<dbReference type="AlphaFoldDB" id="A0AAF0IUR7"/>
<feature type="region of interest" description="Disordered" evidence="2">
    <location>
        <begin position="747"/>
        <end position="799"/>
    </location>
</feature>
<feature type="coiled-coil region" evidence="1">
    <location>
        <begin position="654"/>
        <end position="681"/>
    </location>
</feature>
<reference evidence="3" key="1">
    <citation type="submission" date="2023-03" db="EMBL/GenBank/DDBJ databases">
        <title>Mating type loci evolution in Malassezia.</title>
        <authorList>
            <person name="Coelho M.A."/>
        </authorList>
    </citation>
    <scope>NUCLEOTIDE SEQUENCE</scope>
    <source>
        <strain evidence="3">CBS 7876</strain>
    </source>
</reference>
<gene>
    <name evidence="3" type="ORF">MOBT1_003323</name>
</gene>
<dbReference type="GO" id="GO:0032007">
    <property type="term" value="P:negative regulation of TOR signaling"/>
    <property type="evidence" value="ECO:0007669"/>
    <property type="project" value="TreeGrafter"/>
</dbReference>
<evidence type="ECO:0008006" key="5">
    <source>
        <dbReference type="Google" id="ProtNLM"/>
    </source>
</evidence>
<dbReference type="PANTHER" id="PTHR15154:SF2">
    <property type="entry name" value="HAMARTIN"/>
    <property type="match status" value="1"/>
</dbReference>
<keyword evidence="1" id="KW-0175">Coiled coil</keyword>
<evidence type="ECO:0000256" key="1">
    <source>
        <dbReference type="SAM" id="Coils"/>
    </source>
</evidence>
<evidence type="ECO:0000256" key="2">
    <source>
        <dbReference type="SAM" id="MobiDB-lite"/>
    </source>
</evidence>
<evidence type="ECO:0000313" key="3">
    <source>
        <dbReference type="EMBL" id="WFD04609.1"/>
    </source>
</evidence>
<sequence length="799" mass="87562">MPPPSFSSTSGLGALNVSRGTLGLVKDAAQAVHTAVLKGGAGTAEAARTAVHALLLDASLEVSAADEELLARAESDARRPPCAVRAAVAERLNVDLLDAFEHTRLAAPDACAAVVSMLTLLAPVLDVAMLRRDWWARALEPALQDAQLADADAARVRTLVVYGMLAGGDADDASLARCIFARYVDLARRMPELAPLPEDDEALADEARGPASDELQRQLEMIVAAYSVHEPTGFFRELAAALGAVATHGPVLYLLASFLHAQSMHTSRITATPLLERTVSCVLETHSTRAVSLGIKCLVMVLPHIPQYIVKGCAGGVPALLAVYGRAATWPRGSAEDALAPCVALFFTLLYGLFPSNVLAFLRAPSAYLGERVAVALDAGAVRAHGVPQLRRHAAHPLLAELDADAELVNTKRWAQQDASDLTATCVSLCTTPREELGSADALLAAHVPANATLLQIEHKFELYLKEQLLLHIGRLHRDRIAEAAVEAEHQSLYHTLRTLRTQLVATQTRAERQRAETLAANNRHVQWERELNGKLNAYREERRTWALEKQRLQKQLEDACTTNATQAAEITAMGTRLFELEQDVANARPKLDRLETYREHVQQLSNCMADWEEDLEKYERQSREMDKMLSWWEEMELTVANSEANANRYRRMLEQRTLEATQLRGELASLQARSQRQAERLAANQTWLLEAFVAPAHDSAEVPRITHAAPASPEDRDAALARRRRLDAQVLTLRARVEELEAELSARTRDAVADEAEVSGAPLFSPNTLRTPRESRGEEDSVPPLSLGSPVHRPTEPA</sequence>
<name>A0AAF0IUR7_9BASI</name>
<accession>A0AAF0IUR7</accession>
<proteinExistence type="predicted"/>